<keyword evidence="7" id="KW-0378">Hydrolase</keyword>
<evidence type="ECO:0000256" key="2">
    <source>
        <dbReference type="ARBA" id="ARBA00001946"/>
    </source>
</evidence>
<dbReference type="PANTHER" id="PTHR22748:SF4">
    <property type="entry name" value="DNA-(APURINIC OR APYRIMIDINIC SITE) ENDONUCLEASE 2"/>
    <property type="match status" value="1"/>
</dbReference>
<dbReference type="Proteomes" id="UP001295444">
    <property type="component" value="Chromosome 01"/>
</dbReference>
<evidence type="ECO:0000256" key="3">
    <source>
        <dbReference type="ARBA" id="ARBA00007092"/>
    </source>
</evidence>
<dbReference type="GO" id="GO:0008081">
    <property type="term" value="F:phosphoric diester hydrolase activity"/>
    <property type="evidence" value="ECO:0007669"/>
    <property type="project" value="TreeGrafter"/>
</dbReference>
<accession>A0AAD1VPV8</accession>
<proteinExistence type="inferred from homology"/>
<evidence type="ECO:0000256" key="8">
    <source>
        <dbReference type="ARBA" id="ARBA00022842"/>
    </source>
</evidence>
<comment type="cofactor">
    <cofactor evidence="2">
        <name>Mg(2+)</name>
        <dbReference type="ChEBI" id="CHEBI:18420"/>
    </cofactor>
</comment>
<evidence type="ECO:0000259" key="11">
    <source>
        <dbReference type="Pfam" id="PF03372"/>
    </source>
</evidence>
<dbReference type="InterPro" id="IPR036691">
    <property type="entry name" value="Endo/exonu/phosph_ase_sf"/>
</dbReference>
<comment type="similarity">
    <text evidence="3">Belongs to the DNA repair enzymes AP/ExoA family.</text>
</comment>
<dbReference type="PANTHER" id="PTHR22748">
    <property type="entry name" value="AP ENDONUCLEASE"/>
    <property type="match status" value="1"/>
</dbReference>
<comment type="catalytic activity">
    <reaction evidence="1">
        <text>Exonucleolytic cleavage in the 3'- to 5'-direction to yield nucleoside 5'-phosphates.</text>
        <dbReference type="EC" id="3.1.11.2"/>
    </reaction>
</comment>
<evidence type="ECO:0000256" key="5">
    <source>
        <dbReference type="ARBA" id="ARBA00022723"/>
    </source>
</evidence>
<keyword evidence="8" id="KW-0460">Magnesium</keyword>
<reference evidence="12" key="1">
    <citation type="submission" date="2022-03" db="EMBL/GenBank/DDBJ databases">
        <authorList>
            <person name="Alioto T."/>
            <person name="Alioto T."/>
            <person name="Gomez Garrido J."/>
        </authorList>
    </citation>
    <scope>NUCLEOTIDE SEQUENCE</scope>
</reference>
<dbReference type="EMBL" id="OW240912">
    <property type="protein sequence ID" value="CAH2224769.1"/>
    <property type="molecule type" value="Genomic_DNA"/>
</dbReference>
<keyword evidence="13" id="KW-1185">Reference proteome</keyword>
<keyword evidence="5" id="KW-0479">Metal-binding</keyword>
<evidence type="ECO:0000256" key="6">
    <source>
        <dbReference type="ARBA" id="ARBA00022763"/>
    </source>
</evidence>
<feature type="domain" description="Endonuclease/exonuclease/phosphatase" evidence="11">
    <location>
        <begin position="51"/>
        <end position="189"/>
    </location>
</feature>
<dbReference type="Gene3D" id="3.60.10.10">
    <property type="entry name" value="Endonuclease/exonuclease/phosphatase"/>
    <property type="match status" value="1"/>
</dbReference>
<dbReference type="SUPFAM" id="SSF56219">
    <property type="entry name" value="DNase I-like"/>
    <property type="match status" value="1"/>
</dbReference>
<evidence type="ECO:0000256" key="9">
    <source>
        <dbReference type="ARBA" id="ARBA00023204"/>
    </source>
</evidence>
<dbReference type="GO" id="GO:0008311">
    <property type="term" value="F:double-stranded DNA 3'-5' DNA exonuclease activity"/>
    <property type="evidence" value="ECO:0007669"/>
    <property type="project" value="UniProtKB-EC"/>
</dbReference>
<dbReference type="InterPro" id="IPR005135">
    <property type="entry name" value="Endo/exonuclease/phosphatase"/>
</dbReference>
<dbReference type="GO" id="GO:0005634">
    <property type="term" value="C:nucleus"/>
    <property type="evidence" value="ECO:0007669"/>
    <property type="project" value="TreeGrafter"/>
</dbReference>
<dbReference type="GO" id="GO:0046872">
    <property type="term" value="F:metal ion binding"/>
    <property type="evidence" value="ECO:0007669"/>
    <property type="project" value="UniProtKB-KW"/>
</dbReference>
<dbReference type="Pfam" id="PF03372">
    <property type="entry name" value="Exo_endo_phos"/>
    <property type="match status" value="1"/>
</dbReference>
<sequence>MARQQAPTMGWELTEREDQTTPLPKVSPLNLTGTDQYCKYSPARLTYWSNNVQGLNTPEKRAHLHRRLWTAKASVVFLQETHLRGRGAPKLENRCYPQGFYANRTDAKKAGVAILIAHTTPFQCTETQADPNGRYLFLKGTIVDHVYTFACLYGQNKQQHTFLSRTLTKLERFREGLLVMAGDLNLPLDPQMDTSRGQSAIPTHCLHAAQ</sequence>
<dbReference type="GO" id="GO:0003906">
    <property type="term" value="F:DNA-(apurinic or apyrimidinic site) endonuclease activity"/>
    <property type="evidence" value="ECO:0007669"/>
    <property type="project" value="TreeGrafter"/>
</dbReference>
<evidence type="ECO:0000256" key="1">
    <source>
        <dbReference type="ARBA" id="ARBA00000493"/>
    </source>
</evidence>
<evidence type="ECO:0000313" key="12">
    <source>
        <dbReference type="EMBL" id="CAH2224769.1"/>
    </source>
</evidence>
<gene>
    <name evidence="12" type="ORF">PECUL_23A017897</name>
</gene>
<keyword evidence="9" id="KW-0234">DNA repair</keyword>
<feature type="region of interest" description="Disordered" evidence="10">
    <location>
        <begin position="1"/>
        <end position="26"/>
    </location>
</feature>
<dbReference type="InterPro" id="IPR004808">
    <property type="entry name" value="AP_endonuc_1"/>
</dbReference>
<evidence type="ECO:0000256" key="4">
    <source>
        <dbReference type="ARBA" id="ARBA00012115"/>
    </source>
</evidence>
<evidence type="ECO:0000256" key="7">
    <source>
        <dbReference type="ARBA" id="ARBA00022801"/>
    </source>
</evidence>
<protein>
    <recommendedName>
        <fullName evidence="4">exodeoxyribonuclease III</fullName>
        <ecNumber evidence="4">3.1.11.2</ecNumber>
    </recommendedName>
</protein>
<dbReference type="GO" id="GO:0006284">
    <property type="term" value="P:base-excision repair"/>
    <property type="evidence" value="ECO:0007669"/>
    <property type="project" value="TreeGrafter"/>
</dbReference>
<organism evidence="12 13">
    <name type="scientific">Pelobates cultripes</name>
    <name type="common">Western spadefoot toad</name>
    <dbReference type="NCBI Taxonomy" id="61616"/>
    <lineage>
        <taxon>Eukaryota</taxon>
        <taxon>Metazoa</taxon>
        <taxon>Chordata</taxon>
        <taxon>Craniata</taxon>
        <taxon>Vertebrata</taxon>
        <taxon>Euteleostomi</taxon>
        <taxon>Amphibia</taxon>
        <taxon>Batrachia</taxon>
        <taxon>Anura</taxon>
        <taxon>Pelobatoidea</taxon>
        <taxon>Pelobatidae</taxon>
        <taxon>Pelobates</taxon>
    </lineage>
</organism>
<keyword evidence="6" id="KW-0227">DNA damage</keyword>
<evidence type="ECO:0000313" key="13">
    <source>
        <dbReference type="Proteomes" id="UP001295444"/>
    </source>
</evidence>
<dbReference type="EC" id="3.1.11.2" evidence="4"/>
<evidence type="ECO:0000256" key="10">
    <source>
        <dbReference type="SAM" id="MobiDB-lite"/>
    </source>
</evidence>
<name>A0AAD1VPV8_PELCU</name>
<dbReference type="AlphaFoldDB" id="A0AAD1VPV8"/>